<gene>
    <name evidence="1" type="ORF">OGAPHI_003624</name>
</gene>
<evidence type="ECO:0000313" key="2">
    <source>
        <dbReference type="Proteomes" id="UP000769157"/>
    </source>
</evidence>
<sequence length="182" mass="20188">MMFRCFNDDEMQNSLVSLLEYRESLSFGRLLNSFTAKSISFAPSGPGPASFLCATRTTPNAPLPITSWHSPYFSTNKRLSASSGFILTLMAVVGCWMEFWGPENCVISPLFTWFSNPDNRVGGKSLLEAASILALASLSRAARLVEERMFGMAETAEFLNFLAPSQSFTIWPNFSCLLVLRN</sequence>
<dbReference type="GeneID" id="70235589"/>
<accession>A0A9P8P5J2</accession>
<dbReference type="Proteomes" id="UP000769157">
    <property type="component" value="Unassembled WGS sequence"/>
</dbReference>
<proteinExistence type="predicted"/>
<reference evidence="1" key="1">
    <citation type="journal article" date="2021" name="Open Biol.">
        <title>Shared evolutionary footprints suggest mitochondrial oxidative damage underlies multiple complex I losses in fungi.</title>
        <authorList>
            <person name="Schikora-Tamarit M.A."/>
            <person name="Marcet-Houben M."/>
            <person name="Nosek J."/>
            <person name="Gabaldon T."/>
        </authorList>
    </citation>
    <scope>NUCLEOTIDE SEQUENCE</scope>
    <source>
        <strain evidence="1">CBS6075</strain>
    </source>
</reference>
<dbReference type="EMBL" id="JAEUBE010000295">
    <property type="protein sequence ID" value="KAH3665440.1"/>
    <property type="molecule type" value="Genomic_DNA"/>
</dbReference>
<comment type="caution">
    <text evidence="1">The sequence shown here is derived from an EMBL/GenBank/DDBJ whole genome shotgun (WGS) entry which is preliminary data.</text>
</comment>
<dbReference type="AlphaFoldDB" id="A0A9P8P5J2"/>
<dbReference type="RefSeq" id="XP_046060644.1">
    <property type="nucleotide sequence ID" value="XM_046204618.1"/>
</dbReference>
<organism evidence="1 2">
    <name type="scientific">Ogataea philodendri</name>
    <dbReference type="NCBI Taxonomy" id="1378263"/>
    <lineage>
        <taxon>Eukaryota</taxon>
        <taxon>Fungi</taxon>
        <taxon>Dikarya</taxon>
        <taxon>Ascomycota</taxon>
        <taxon>Saccharomycotina</taxon>
        <taxon>Pichiomycetes</taxon>
        <taxon>Pichiales</taxon>
        <taxon>Pichiaceae</taxon>
        <taxon>Ogataea</taxon>
    </lineage>
</organism>
<reference evidence="1" key="2">
    <citation type="submission" date="2021-01" db="EMBL/GenBank/DDBJ databases">
        <authorList>
            <person name="Schikora-Tamarit M.A."/>
        </authorList>
    </citation>
    <scope>NUCLEOTIDE SEQUENCE</scope>
    <source>
        <strain evidence="1">CBS6075</strain>
    </source>
</reference>
<keyword evidence="2" id="KW-1185">Reference proteome</keyword>
<protein>
    <submittedName>
        <fullName evidence="1">Uncharacterized protein</fullName>
    </submittedName>
</protein>
<name>A0A9P8P5J2_9ASCO</name>
<evidence type="ECO:0000313" key="1">
    <source>
        <dbReference type="EMBL" id="KAH3665440.1"/>
    </source>
</evidence>